<dbReference type="AlphaFoldDB" id="A0A4R7I3X5"/>
<keyword evidence="1" id="KW-0436">Ligase</keyword>
<dbReference type="Gene3D" id="3.90.1140.10">
    <property type="entry name" value="Cyclic phosphodiesterase"/>
    <property type="match status" value="1"/>
</dbReference>
<keyword evidence="2" id="KW-1185">Reference proteome</keyword>
<dbReference type="GO" id="GO:0016874">
    <property type="term" value="F:ligase activity"/>
    <property type="evidence" value="ECO:0007669"/>
    <property type="project" value="UniProtKB-KW"/>
</dbReference>
<sequence>MGSDGPEQGVTNEVSHERLPRAVSETAIVVVVPEAEALLERYRRRRPDHEDPAIPAHVTVLFPFRPTVDEADVELIGECAAAVPTFDVTFARTSAFPVGLVYLVPDPVEPFLELTEVLASAFPDTPPYGGLFDEVIPHLTVAADLEPAEVIALRDELVGEPPIEATVTHIALLRHDPAEGWRAEHIWPLGPASPRLD</sequence>
<evidence type="ECO:0000313" key="2">
    <source>
        <dbReference type="Proteomes" id="UP000294558"/>
    </source>
</evidence>
<reference evidence="1 2" key="1">
    <citation type="submission" date="2019-03" db="EMBL/GenBank/DDBJ databases">
        <title>Sequencing the genomes of 1000 actinobacteria strains.</title>
        <authorList>
            <person name="Klenk H.-P."/>
        </authorList>
    </citation>
    <scope>NUCLEOTIDE SEQUENCE [LARGE SCALE GENOMIC DNA]</scope>
    <source>
        <strain evidence="1 2">DSM 18936</strain>
    </source>
</reference>
<dbReference type="OrthoDB" id="2082235at2"/>
<dbReference type="Pfam" id="PF13563">
    <property type="entry name" value="2_5_RNA_ligase2"/>
    <property type="match status" value="1"/>
</dbReference>
<dbReference type="InterPro" id="IPR009097">
    <property type="entry name" value="Cyclic_Pdiesterase"/>
</dbReference>
<gene>
    <name evidence="1" type="ORF">BDK89_3567</name>
</gene>
<dbReference type="SUPFAM" id="SSF55144">
    <property type="entry name" value="LigT-like"/>
    <property type="match status" value="1"/>
</dbReference>
<dbReference type="EMBL" id="SOAU01000001">
    <property type="protein sequence ID" value="TDT17954.1"/>
    <property type="molecule type" value="Genomic_DNA"/>
</dbReference>
<accession>A0A4R7I3X5</accession>
<dbReference type="Proteomes" id="UP000294558">
    <property type="component" value="Unassembled WGS sequence"/>
</dbReference>
<evidence type="ECO:0000313" key="1">
    <source>
        <dbReference type="EMBL" id="TDT17954.1"/>
    </source>
</evidence>
<proteinExistence type="predicted"/>
<protein>
    <submittedName>
        <fullName evidence="1">2'-5' RNA ligase</fullName>
    </submittedName>
</protein>
<dbReference type="RefSeq" id="WP_133870203.1">
    <property type="nucleotide sequence ID" value="NZ_SOAU01000001.1"/>
</dbReference>
<organism evidence="1 2">
    <name type="scientific">Ilumatobacter fluminis</name>
    <dbReference type="NCBI Taxonomy" id="467091"/>
    <lineage>
        <taxon>Bacteria</taxon>
        <taxon>Bacillati</taxon>
        <taxon>Actinomycetota</taxon>
        <taxon>Acidimicrobiia</taxon>
        <taxon>Acidimicrobiales</taxon>
        <taxon>Ilumatobacteraceae</taxon>
        <taxon>Ilumatobacter</taxon>
    </lineage>
</organism>
<comment type="caution">
    <text evidence="1">The sequence shown here is derived from an EMBL/GenBank/DDBJ whole genome shotgun (WGS) entry which is preliminary data.</text>
</comment>
<name>A0A4R7I3X5_9ACTN</name>